<accession>A0AA95SK87</accession>
<keyword evidence="2" id="KW-1185">Reference proteome</keyword>
<dbReference type="EMBL" id="CP116346">
    <property type="protein sequence ID" value="WIT10808.1"/>
    <property type="molecule type" value="Genomic_DNA"/>
</dbReference>
<dbReference type="InterPro" id="IPR025293">
    <property type="entry name" value="YfiR/HmsC-like"/>
</dbReference>
<gene>
    <name evidence="1" type="ORF">PFX98_18080</name>
</gene>
<sequence length="200" mass="21377">MLFAFMSPGYPRSWFLAVSRFRGLLVLRLWLALSLSLGMGATQAQSVAIAETPLSPAAIVMGMLGYTSWPGPARTLKLCVSRGAPDAAALAGAIEQARATRALELVIIEVDQVPASACDLVYFDGWDAELQRKALRALAARPVLSIGWGAEFCSDGGLFCLERGEAQTRFEVNLDAVARSGLRVNALVLRLAKPRKVAGS</sequence>
<evidence type="ECO:0000313" key="1">
    <source>
        <dbReference type="EMBL" id="WIT10808.1"/>
    </source>
</evidence>
<name>A0AA95SK87_9BURK</name>
<reference evidence="1" key="1">
    <citation type="submission" date="2023-01" db="EMBL/GenBank/DDBJ databases">
        <title>Whole genome sequence of Paucibacter sp. S2-9 isolated from pond sediment.</title>
        <authorList>
            <person name="Jung J.Y."/>
        </authorList>
    </citation>
    <scope>NUCLEOTIDE SEQUENCE</scope>
    <source>
        <strain evidence="1">S2-9</strain>
    </source>
</reference>
<organism evidence="1 2">
    <name type="scientific">Paucibacter sediminis</name>
    <dbReference type="NCBI Taxonomy" id="3019553"/>
    <lineage>
        <taxon>Bacteria</taxon>
        <taxon>Pseudomonadati</taxon>
        <taxon>Pseudomonadota</taxon>
        <taxon>Betaproteobacteria</taxon>
        <taxon>Burkholderiales</taxon>
        <taxon>Sphaerotilaceae</taxon>
        <taxon>Roseateles</taxon>
    </lineage>
</organism>
<dbReference type="KEGG" id="pais:PFX98_18080"/>
<protein>
    <submittedName>
        <fullName evidence="1">YfiR family protein</fullName>
    </submittedName>
</protein>
<dbReference type="Proteomes" id="UP001177769">
    <property type="component" value="Chromosome"/>
</dbReference>
<evidence type="ECO:0000313" key="2">
    <source>
        <dbReference type="Proteomes" id="UP001177769"/>
    </source>
</evidence>
<dbReference type="AlphaFoldDB" id="A0AA95SK87"/>
<proteinExistence type="predicted"/>
<dbReference type="RefSeq" id="WP_285231888.1">
    <property type="nucleotide sequence ID" value="NZ_CP116346.1"/>
</dbReference>
<dbReference type="Pfam" id="PF13689">
    <property type="entry name" value="DUF4154"/>
    <property type="match status" value="1"/>
</dbReference>